<keyword evidence="1" id="KW-0547">Nucleotide-binding</keyword>
<dbReference type="GeneID" id="70683631"/>
<sequence>MIFEDLPTTPRSEELIDKAFSRASRSGRAKQGREAQESMVQTASNILSDNLENVVTAWPDFDEIDPFYRELAEAIVETHEYDTDADGVDALRQSLSEVTWASRQTKQIGDEAMGKMRKASDDLARKHRKQAFARMADVVEQVAPNLRLIGDARDALKTLPDIDPDEPTIVVAGYPNVGKSSFVNTVTRARHETAEYPFTTRGIGVGHFHGTDVPSELREGKRSAADDHVRYQIVDTPGLLDRPPEERNDIESQAVSALEHLADCVLVVVDASMDCGYPIDVQLELRDALKAQFDDVPVLTICNKIDRSRDVEADHYMSVTEDENVEGVLAAAVDAVGYEPELPFEQ</sequence>
<dbReference type="Pfam" id="PF17835">
    <property type="entry name" value="NOG1_N"/>
    <property type="match status" value="1"/>
</dbReference>
<dbReference type="AlphaFoldDB" id="A0A897MH52"/>
<protein>
    <submittedName>
        <fullName evidence="4">GTP-binding protein, GTP1/Obg family</fullName>
    </submittedName>
</protein>
<proteinExistence type="predicted"/>
<dbReference type="InterPro" id="IPR010674">
    <property type="entry name" value="NOG1_Rossman_fold_dom"/>
</dbReference>
<gene>
    <name evidence="4" type="primary">nog1</name>
    <name evidence="4" type="ORF">AArcS_0245</name>
</gene>
<dbReference type="KEGG" id="hara:AArcS_0245"/>
<dbReference type="CDD" id="cd01897">
    <property type="entry name" value="NOG"/>
    <property type="match status" value="1"/>
</dbReference>
<dbReference type="Pfam" id="PF06858">
    <property type="entry name" value="NOG1"/>
    <property type="match status" value="1"/>
</dbReference>
<evidence type="ECO:0000259" key="2">
    <source>
        <dbReference type="Pfam" id="PF06858"/>
    </source>
</evidence>
<feature type="domain" description="Nucleolar GTP-binding protein 1 Rossman-fold" evidence="2">
    <location>
        <begin position="249"/>
        <end position="306"/>
    </location>
</feature>
<organism evidence="4 5">
    <name type="scientific">Natranaeroarchaeum sulfidigenes</name>
    <dbReference type="NCBI Taxonomy" id="2784880"/>
    <lineage>
        <taxon>Archaea</taxon>
        <taxon>Methanobacteriati</taxon>
        <taxon>Methanobacteriota</taxon>
        <taxon>Stenosarchaea group</taxon>
        <taxon>Halobacteria</taxon>
        <taxon>Halobacteriales</taxon>
        <taxon>Natronoarchaeaceae</taxon>
        <taxon>Natranaeroarchaeum</taxon>
    </lineage>
</organism>
<evidence type="ECO:0000313" key="4">
    <source>
        <dbReference type="EMBL" id="QSG01480.1"/>
    </source>
</evidence>
<dbReference type="Proteomes" id="UP000663586">
    <property type="component" value="Chromosome"/>
</dbReference>
<evidence type="ECO:0000313" key="5">
    <source>
        <dbReference type="Proteomes" id="UP000663586"/>
    </source>
</evidence>
<dbReference type="InterPro" id="IPR041623">
    <property type="entry name" value="NOG1_N"/>
</dbReference>
<dbReference type="GO" id="GO:0005525">
    <property type="term" value="F:GTP binding"/>
    <property type="evidence" value="ECO:0007669"/>
    <property type="project" value="UniProtKB-KW"/>
</dbReference>
<name>A0A897MH52_9EURY</name>
<dbReference type="InterPro" id="IPR006073">
    <property type="entry name" value="GTP-bd"/>
</dbReference>
<feature type="domain" description="NOG1 N-terminal helical" evidence="3">
    <location>
        <begin position="3"/>
        <end position="163"/>
    </location>
</feature>
<accession>A0A897MH52</accession>
<keyword evidence="1" id="KW-0342">GTP-binding</keyword>
<dbReference type="Gene3D" id="3.40.50.300">
    <property type="entry name" value="P-loop containing nucleotide triphosphate hydrolases"/>
    <property type="match status" value="1"/>
</dbReference>
<dbReference type="InterPro" id="IPR027417">
    <property type="entry name" value="P-loop_NTPase"/>
</dbReference>
<dbReference type="SUPFAM" id="SSF52540">
    <property type="entry name" value="P-loop containing nucleoside triphosphate hydrolases"/>
    <property type="match status" value="1"/>
</dbReference>
<evidence type="ECO:0000256" key="1">
    <source>
        <dbReference type="ARBA" id="ARBA00023134"/>
    </source>
</evidence>
<keyword evidence="5" id="KW-1185">Reference proteome</keyword>
<dbReference type="PANTHER" id="PTHR45759">
    <property type="entry name" value="NUCLEOLAR GTP-BINDING PROTEIN 1"/>
    <property type="match status" value="1"/>
</dbReference>
<evidence type="ECO:0000259" key="3">
    <source>
        <dbReference type="Pfam" id="PF17835"/>
    </source>
</evidence>
<dbReference type="RefSeq" id="WP_238478604.1">
    <property type="nucleotide sequence ID" value="NZ_CP064786.1"/>
</dbReference>
<reference evidence="4" key="1">
    <citation type="submission" date="2020-11" db="EMBL/GenBank/DDBJ databases">
        <title>Carbohydrate-dependent, anaerobic sulfur respiration: A novel catabolism in halophilic archaea.</title>
        <authorList>
            <person name="Sorokin D.Y."/>
            <person name="Messina E."/>
            <person name="Smedile F."/>
            <person name="La Cono V."/>
            <person name="Hallsworth J.E."/>
            <person name="Yakimov M.M."/>
        </authorList>
    </citation>
    <scope>NUCLEOTIDE SEQUENCE</scope>
    <source>
        <strain evidence="4">AArc-S</strain>
    </source>
</reference>
<dbReference type="PRINTS" id="PR00326">
    <property type="entry name" value="GTP1OBG"/>
</dbReference>
<dbReference type="EMBL" id="CP064786">
    <property type="protein sequence ID" value="QSG01480.1"/>
    <property type="molecule type" value="Genomic_DNA"/>
</dbReference>
<dbReference type="Gene3D" id="1.20.120.1190">
    <property type="match status" value="1"/>
</dbReference>